<protein>
    <recommendedName>
        <fullName evidence="1">Rho-GAP domain-containing protein</fullName>
    </recommendedName>
</protein>
<dbReference type="InterPro" id="IPR000198">
    <property type="entry name" value="RhoGAP_dom"/>
</dbReference>
<proteinExistence type="predicted"/>
<name>A0A5C3L8Y7_COPMA</name>
<gene>
    <name evidence="2" type="ORF">FA15DRAFT_346347</name>
</gene>
<sequence length="134" mass="14901">MEICECLDTGSEFPYPAAETTDPEVPLAFGVVLLRLLSSLPDPVIPTILHPRCVDLTNRDEAFELLDAVQPVAVNVWISLTAFLHFVSKSSENENQAELLASVFAPILLRDDPSSFSPPISPRKKREFLLYFIS</sequence>
<dbReference type="STRING" id="230819.A0A5C3L8Y7"/>
<accession>A0A5C3L8Y7</accession>
<evidence type="ECO:0000259" key="1">
    <source>
        <dbReference type="PROSITE" id="PS50238"/>
    </source>
</evidence>
<dbReference type="SUPFAM" id="SSF48350">
    <property type="entry name" value="GTPase activation domain, GAP"/>
    <property type="match status" value="1"/>
</dbReference>
<evidence type="ECO:0000313" key="3">
    <source>
        <dbReference type="Proteomes" id="UP000307440"/>
    </source>
</evidence>
<dbReference type="PROSITE" id="PS50238">
    <property type="entry name" value="RHOGAP"/>
    <property type="match status" value="1"/>
</dbReference>
<evidence type="ECO:0000313" key="2">
    <source>
        <dbReference type="EMBL" id="TFK29489.1"/>
    </source>
</evidence>
<organism evidence="2 3">
    <name type="scientific">Coprinopsis marcescibilis</name>
    <name type="common">Agaric fungus</name>
    <name type="synonym">Psathyrella marcescibilis</name>
    <dbReference type="NCBI Taxonomy" id="230819"/>
    <lineage>
        <taxon>Eukaryota</taxon>
        <taxon>Fungi</taxon>
        <taxon>Dikarya</taxon>
        <taxon>Basidiomycota</taxon>
        <taxon>Agaricomycotina</taxon>
        <taxon>Agaricomycetes</taxon>
        <taxon>Agaricomycetidae</taxon>
        <taxon>Agaricales</taxon>
        <taxon>Agaricineae</taxon>
        <taxon>Psathyrellaceae</taxon>
        <taxon>Coprinopsis</taxon>
    </lineage>
</organism>
<dbReference type="InterPro" id="IPR008936">
    <property type="entry name" value="Rho_GTPase_activation_prot"/>
</dbReference>
<dbReference type="AlphaFoldDB" id="A0A5C3L8Y7"/>
<dbReference type="EMBL" id="ML210149">
    <property type="protein sequence ID" value="TFK29489.1"/>
    <property type="molecule type" value="Genomic_DNA"/>
</dbReference>
<reference evidence="2 3" key="1">
    <citation type="journal article" date="2019" name="Nat. Ecol. Evol.">
        <title>Megaphylogeny resolves global patterns of mushroom evolution.</title>
        <authorList>
            <person name="Varga T."/>
            <person name="Krizsan K."/>
            <person name="Foldi C."/>
            <person name="Dima B."/>
            <person name="Sanchez-Garcia M."/>
            <person name="Sanchez-Ramirez S."/>
            <person name="Szollosi G.J."/>
            <person name="Szarkandi J.G."/>
            <person name="Papp V."/>
            <person name="Albert L."/>
            <person name="Andreopoulos W."/>
            <person name="Angelini C."/>
            <person name="Antonin V."/>
            <person name="Barry K.W."/>
            <person name="Bougher N.L."/>
            <person name="Buchanan P."/>
            <person name="Buyck B."/>
            <person name="Bense V."/>
            <person name="Catcheside P."/>
            <person name="Chovatia M."/>
            <person name="Cooper J."/>
            <person name="Damon W."/>
            <person name="Desjardin D."/>
            <person name="Finy P."/>
            <person name="Geml J."/>
            <person name="Haridas S."/>
            <person name="Hughes K."/>
            <person name="Justo A."/>
            <person name="Karasinski D."/>
            <person name="Kautmanova I."/>
            <person name="Kiss B."/>
            <person name="Kocsube S."/>
            <person name="Kotiranta H."/>
            <person name="LaButti K.M."/>
            <person name="Lechner B.E."/>
            <person name="Liimatainen K."/>
            <person name="Lipzen A."/>
            <person name="Lukacs Z."/>
            <person name="Mihaltcheva S."/>
            <person name="Morgado L.N."/>
            <person name="Niskanen T."/>
            <person name="Noordeloos M.E."/>
            <person name="Ohm R.A."/>
            <person name="Ortiz-Santana B."/>
            <person name="Ovrebo C."/>
            <person name="Racz N."/>
            <person name="Riley R."/>
            <person name="Savchenko A."/>
            <person name="Shiryaev A."/>
            <person name="Soop K."/>
            <person name="Spirin V."/>
            <person name="Szebenyi C."/>
            <person name="Tomsovsky M."/>
            <person name="Tulloss R.E."/>
            <person name="Uehling J."/>
            <person name="Grigoriev I.V."/>
            <person name="Vagvolgyi C."/>
            <person name="Papp T."/>
            <person name="Martin F.M."/>
            <person name="Miettinen O."/>
            <person name="Hibbett D.S."/>
            <person name="Nagy L.G."/>
        </authorList>
    </citation>
    <scope>NUCLEOTIDE SEQUENCE [LARGE SCALE GENOMIC DNA]</scope>
    <source>
        <strain evidence="2 3">CBS 121175</strain>
    </source>
</reference>
<dbReference type="OrthoDB" id="7862313at2759"/>
<dbReference type="Proteomes" id="UP000307440">
    <property type="component" value="Unassembled WGS sequence"/>
</dbReference>
<dbReference type="GO" id="GO:0007165">
    <property type="term" value="P:signal transduction"/>
    <property type="evidence" value="ECO:0007669"/>
    <property type="project" value="InterPro"/>
</dbReference>
<dbReference type="Pfam" id="PF00620">
    <property type="entry name" value="RhoGAP"/>
    <property type="match status" value="1"/>
</dbReference>
<keyword evidence="3" id="KW-1185">Reference proteome</keyword>
<dbReference type="Gene3D" id="1.10.555.10">
    <property type="entry name" value="Rho GTPase activation protein"/>
    <property type="match status" value="1"/>
</dbReference>
<feature type="domain" description="Rho-GAP" evidence="1">
    <location>
        <begin position="1"/>
        <end position="134"/>
    </location>
</feature>